<evidence type="ECO:0000256" key="8">
    <source>
        <dbReference type="SAM" id="Coils"/>
    </source>
</evidence>
<dbReference type="InterPro" id="IPR022157">
    <property type="entry name" value="Dynactin"/>
</dbReference>
<dbReference type="Pfam" id="PF01302">
    <property type="entry name" value="CAP_GLY"/>
    <property type="match status" value="1"/>
</dbReference>
<evidence type="ECO:0000256" key="7">
    <source>
        <dbReference type="ARBA" id="ARBA00023212"/>
    </source>
</evidence>
<comment type="similarity">
    <text evidence="2">Belongs to the dynactin 150 kDa subunit family.</text>
</comment>
<dbReference type="PROSITE" id="PS50245">
    <property type="entry name" value="CAP_GLY_2"/>
    <property type="match status" value="1"/>
</dbReference>
<dbReference type="Gene3D" id="2.30.30.190">
    <property type="entry name" value="CAP Gly-rich-like domain"/>
    <property type="match status" value="1"/>
</dbReference>
<name>A0A9N9ADY7_9GLOM</name>
<feature type="compositionally biased region" description="Polar residues" evidence="9">
    <location>
        <begin position="161"/>
        <end position="171"/>
    </location>
</feature>
<evidence type="ECO:0000256" key="4">
    <source>
        <dbReference type="ARBA" id="ARBA00022701"/>
    </source>
</evidence>
<feature type="region of interest" description="Disordered" evidence="9">
    <location>
        <begin position="160"/>
        <end position="214"/>
    </location>
</feature>
<evidence type="ECO:0000256" key="3">
    <source>
        <dbReference type="ARBA" id="ARBA00022490"/>
    </source>
</evidence>
<dbReference type="Pfam" id="PF09803">
    <property type="entry name" value="Pet100"/>
    <property type="match status" value="1"/>
</dbReference>
<keyword evidence="6 8" id="KW-0175">Coiled coil</keyword>
<keyword evidence="3" id="KW-0963">Cytoplasm</keyword>
<gene>
    <name evidence="11" type="ORF">AMORRO_LOCUS4402</name>
</gene>
<dbReference type="Proteomes" id="UP000789342">
    <property type="component" value="Unassembled WGS sequence"/>
</dbReference>
<dbReference type="PANTHER" id="PTHR18916">
    <property type="entry name" value="DYNACTIN 1-RELATED MICROTUBULE-BINDING"/>
    <property type="match status" value="1"/>
</dbReference>
<dbReference type="InterPro" id="IPR000938">
    <property type="entry name" value="CAP-Gly_domain"/>
</dbReference>
<reference evidence="11" key="1">
    <citation type="submission" date="2021-06" db="EMBL/GenBank/DDBJ databases">
        <authorList>
            <person name="Kallberg Y."/>
            <person name="Tangrot J."/>
            <person name="Rosling A."/>
        </authorList>
    </citation>
    <scope>NUCLEOTIDE SEQUENCE</scope>
    <source>
        <strain evidence="11">CL551</strain>
    </source>
</reference>
<dbReference type="InterPro" id="IPR018625">
    <property type="entry name" value="Pet100"/>
</dbReference>
<evidence type="ECO:0000313" key="11">
    <source>
        <dbReference type="EMBL" id="CAG8525134.1"/>
    </source>
</evidence>
<feature type="coiled-coil region" evidence="8">
    <location>
        <begin position="301"/>
        <end position="624"/>
    </location>
</feature>
<evidence type="ECO:0000256" key="5">
    <source>
        <dbReference type="ARBA" id="ARBA00023017"/>
    </source>
</evidence>
<evidence type="ECO:0000256" key="9">
    <source>
        <dbReference type="SAM" id="MobiDB-lite"/>
    </source>
</evidence>
<comment type="caution">
    <text evidence="11">The sequence shown here is derived from an EMBL/GenBank/DDBJ whole genome shotgun (WGS) entry which is preliminary data.</text>
</comment>
<dbReference type="GO" id="GO:0005739">
    <property type="term" value="C:mitochondrion"/>
    <property type="evidence" value="ECO:0007669"/>
    <property type="project" value="InterPro"/>
</dbReference>
<keyword evidence="4" id="KW-0493">Microtubule</keyword>
<evidence type="ECO:0000256" key="6">
    <source>
        <dbReference type="ARBA" id="ARBA00023054"/>
    </source>
</evidence>
<feature type="domain" description="CAP-Gly" evidence="10">
    <location>
        <begin position="68"/>
        <end position="110"/>
    </location>
</feature>
<comment type="subcellular location">
    <subcellularLocation>
        <location evidence="1">Cytoplasm</location>
        <location evidence="1">Cytoskeleton</location>
    </subcellularLocation>
</comment>
<dbReference type="SMART" id="SM01052">
    <property type="entry name" value="CAP_GLY"/>
    <property type="match status" value="1"/>
</dbReference>
<sequence>MAGPNLELFKFGLYVFFPVAAMYYFGSPEFYEKHISRPLNVNMATASELVVDARCEISGNSGTIRFVGPTEFAPGKWVGVELDEPSGKNDGSVKGKNYFDCKPKHGVFVRPSQVKSLPSSQPLQSQVIQGFAPPNDTNNNSNIATRNGVRSSLPVSLGGIPTSTRFNNSGIPSPLRLTKGQQNVPGALSSPSGDKFNYRGPTSPTFSKRPRGVSDASNIDIKKMDISDQGFMSGEVIEDDELDGNGKSLPEDLIEDNEEQETSALKVETNKADMYKFEVKNEAANSLDPYSLQETPALREQTVSQKEYEELRLKLKILENKRQEDREKMRELEKFKSEAEQFMAVKPKLQSKVTEAQQEVRELRKQLKDINSEKELFEGRYNETVESLESVTLDKELAEEKAENLQHEVNLLKEKIEEISVDLDVFKQEGDIIQSSINGEERPSVEIIQLEKHNERLKEALVRLRDISSEQEADLNKKIKVLEKELTSLQDIQVQYDQTNDQLKLAQAQIEDLKTRLDDAKNAVDMLEELTGQNLFYEEKIEEQRVTIEDLEALKELNDELEESHIENEKQLQAEIDHKDQLIREYMKRIEAAEETNADYENTINQFRELVANLQSDLEQFRQKETQSSESQNLSSQSQAMLSLNIQLKSSALKAQAKQIDLELRKLDATQASENLDIIQSYLPEAYFSTENDPIRCLLLLKRLVFKSELIAKQIEQIHNIPEKLSSTVPEELIAVCELRQKLAWFSDLSKRFVSFVSGCPVETFLKMGQVYHDLVGTERRIQVIVNLLRKEELKEAERIVDVQRSIAQLEHLAEIYLTGTKIDEADRFYSYSRTIDLNADTIAVTLGHAKQAVALACKDEEISVADGIEQFNSDFFQPLQSLVSQARSSKVMARKLLRRLDDLGEKPSMLKSELLPQFKMVYSISTKLTNFCHEVWKGISAYINEKKGTKEELQLSGLQQIIYKVTENILSVNETNMWEGCIKSLQTLCKEINDLNNIANDPDQSTNIIKGEAPWLTRSTALKKEVIVNADTERKLQQADKEIRELKTEIKIKEQKLQEEGVKIELLEKRMEAAKKQADIIAALEQELANSRKQESDFEEAMESLQLEIESLEQQNRQFAVDINGQVSPENPKYLKDGEDELDKEGIVIVTDANPLETERLTSQIESLKFAVRYLRAENSHLKGKDALNVLNWHLQPKKHRIIKEQNEELLRNAADEAKSLLKQFRSVSSSPRIVDLTKTVENRKKWQPLNKSPEYQYQMQQSVMYTLQQRSNKLKSKIQQLGKTTLQVPSKDGNAVQNSSYLGRIKLPLLSSGNNDGPHSHSIKLKNPSDFEKIHTIFVN</sequence>
<organism evidence="11 12">
    <name type="scientific">Acaulospora morrowiae</name>
    <dbReference type="NCBI Taxonomy" id="94023"/>
    <lineage>
        <taxon>Eukaryota</taxon>
        <taxon>Fungi</taxon>
        <taxon>Fungi incertae sedis</taxon>
        <taxon>Mucoromycota</taxon>
        <taxon>Glomeromycotina</taxon>
        <taxon>Glomeromycetes</taxon>
        <taxon>Diversisporales</taxon>
        <taxon>Acaulosporaceae</taxon>
        <taxon>Acaulospora</taxon>
    </lineage>
</organism>
<keyword evidence="12" id="KW-1185">Reference proteome</keyword>
<dbReference type="SUPFAM" id="SSF74924">
    <property type="entry name" value="Cap-Gly domain"/>
    <property type="match status" value="1"/>
</dbReference>
<dbReference type="GO" id="GO:0033617">
    <property type="term" value="P:mitochondrial respiratory chain complex IV assembly"/>
    <property type="evidence" value="ECO:0007669"/>
    <property type="project" value="InterPro"/>
</dbReference>
<evidence type="ECO:0000256" key="2">
    <source>
        <dbReference type="ARBA" id="ARBA00011010"/>
    </source>
</evidence>
<dbReference type="InterPro" id="IPR036859">
    <property type="entry name" value="CAP-Gly_dom_sf"/>
</dbReference>
<dbReference type="GO" id="GO:0005874">
    <property type="term" value="C:microtubule"/>
    <property type="evidence" value="ECO:0007669"/>
    <property type="project" value="UniProtKB-KW"/>
</dbReference>
<keyword evidence="7" id="KW-0206">Cytoskeleton</keyword>
<dbReference type="OrthoDB" id="2130750at2759"/>
<accession>A0A9N9ADY7</accession>
<dbReference type="Pfam" id="PF12455">
    <property type="entry name" value="Dynactin"/>
    <property type="match status" value="1"/>
</dbReference>
<dbReference type="EMBL" id="CAJVPV010002394">
    <property type="protein sequence ID" value="CAG8525134.1"/>
    <property type="molecule type" value="Genomic_DNA"/>
</dbReference>
<protein>
    <submittedName>
        <fullName evidence="11">15381_t:CDS:1</fullName>
    </submittedName>
</protein>
<feature type="compositionally biased region" description="Polar residues" evidence="9">
    <location>
        <begin position="179"/>
        <end position="192"/>
    </location>
</feature>
<feature type="coiled-coil region" evidence="8">
    <location>
        <begin position="1030"/>
        <end position="1123"/>
    </location>
</feature>
<dbReference type="GO" id="GO:0030286">
    <property type="term" value="C:dynein complex"/>
    <property type="evidence" value="ECO:0007669"/>
    <property type="project" value="UniProtKB-KW"/>
</dbReference>
<evidence type="ECO:0000256" key="1">
    <source>
        <dbReference type="ARBA" id="ARBA00004245"/>
    </source>
</evidence>
<evidence type="ECO:0000313" key="12">
    <source>
        <dbReference type="Proteomes" id="UP000789342"/>
    </source>
</evidence>
<proteinExistence type="inferred from homology"/>
<dbReference type="PROSITE" id="PS00845">
    <property type="entry name" value="CAP_GLY_1"/>
    <property type="match status" value="1"/>
</dbReference>
<keyword evidence="5" id="KW-0243">Dynein</keyword>
<evidence type="ECO:0000259" key="10">
    <source>
        <dbReference type="PROSITE" id="PS50245"/>
    </source>
</evidence>